<feature type="domain" description="Disease resistance protein At4g27190-like leucine-rich repeats" evidence="2">
    <location>
        <begin position="3"/>
        <end position="90"/>
    </location>
</feature>
<evidence type="ECO:0000256" key="1">
    <source>
        <dbReference type="ARBA" id="ARBA00022821"/>
    </source>
</evidence>
<gene>
    <name evidence="3" type="ORF">TSUD_329000</name>
</gene>
<sequence length="538" mass="62641">MSGLKHLQKLEVRDCQNMEAIIEASSSKIVFHALQHLVLIELPNLKAFSQCHNNLDFPSLQKVEIEDCPNMEVFSRGFSDTPKLEDLSIKIESANNNYIHIQDIVASQGFKMFNWTKKRDATIHYQLQKTTMDDLPKLSHIWKHNIMKVVSFQNLKVEKCEIMEEIITKEEEYIAGGTRVKTLFPKLEELKLLNLPKLECVCSANYDYDLPLCTFGEDSEINNMYDYSIMVSSMEECLNMGTFPHGSVIVNTPNLHNLNLNLDWIDALHGDLNLTIYYLQNSEKFKVELQKSETFKDIDKKLLGYIKGVTNLEIVNCHKLRKCIPSNMMHLFSHLEKLEVGECDFLEEIFESNDYMLECELEDLNLFSLPKLKHIWKNHSQILGFKDLQCIIVKQCNYLEYVFPDVSMITSLPYLFKIVVCECEKMKEIVGNNCYPLNCVQQKAKKIKFPSLGKIHLENLPNLKCFSQSSFPSYVELPMCYKIRIKDCPELKTFWDDGIVCTIKYFILSMDDSDFFDKLDVNEFIQQYMNGKRRQVLV</sequence>
<evidence type="ECO:0000313" key="4">
    <source>
        <dbReference type="Proteomes" id="UP000242715"/>
    </source>
</evidence>
<keyword evidence="1" id="KW-0611">Plant defense</keyword>
<keyword evidence="4" id="KW-1185">Reference proteome</keyword>
<dbReference type="PANTHER" id="PTHR33463">
    <property type="entry name" value="NB-ARC DOMAIN-CONTAINING PROTEIN-RELATED"/>
    <property type="match status" value="1"/>
</dbReference>
<proteinExistence type="predicted"/>
<reference evidence="4" key="1">
    <citation type="journal article" date="2017" name="Front. Plant Sci.">
        <title>Climate Clever Clovers: New Paradigm to Reduce the Environmental Footprint of Ruminants by Breeding Low Methanogenic Forages Utilizing Haplotype Variation.</title>
        <authorList>
            <person name="Kaur P."/>
            <person name="Appels R."/>
            <person name="Bayer P.E."/>
            <person name="Keeble-Gagnere G."/>
            <person name="Wang J."/>
            <person name="Hirakawa H."/>
            <person name="Shirasawa K."/>
            <person name="Vercoe P."/>
            <person name="Stefanova K."/>
            <person name="Durmic Z."/>
            <person name="Nichols P."/>
            <person name="Revell C."/>
            <person name="Isobe S.N."/>
            <person name="Edwards D."/>
            <person name="Erskine W."/>
        </authorList>
    </citation>
    <scope>NUCLEOTIDE SEQUENCE [LARGE SCALE GENOMIC DNA]</scope>
    <source>
        <strain evidence="4">cv. Daliak</strain>
    </source>
</reference>
<dbReference type="InterPro" id="IPR057135">
    <property type="entry name" value="At4g27190-like_LRR"/>
</dbReference>
<dbReference type="InterPro" id="IPR032675">
    <property type="entry name" value="LRR_dom_sf"/>
</dbReference>
<dbReference type="Proteomes" id="UP000242715">
    <property type="component" value="Unassembled WGS sequence"/>
</dbReference>
<dbReference type="InterPro" id="IPR050905">
    <property type="entry name" value="Plant_NBS-LRR"/>
</dbReference>
<accession>A0A2Z6MFQ2</accession>
<evidence type="ECO:0000313" key="3">
    <source>
        <dbReference type="EMBL" id="GAU21775.1"/>
    </source>
</evidence>
<dbReference type="PANTHER" id="PTHR33463:SF203">
    <property type="entry name" value="AAA+ ATPASE DOMAIN-CONTAINING PROTEIN"/>
    <property type="match status" value="1"/>
</dbReference>
<dbReference type="SUPFAM" id="SSF52047">
    <property type="entry name" value="RNI-like"/>
    <property type="match status" value="2"/>
</dbReference>
<protein>
    <recommendedName>
        <fullName evidence="2">Disease resistance protein At4g27190-like leucine-rich repeats domain-containing protein</fullName>
    </recommendedName>
</protein>
<dbReference type="AlphaFoldDB" id="A0A2Z6MFQ2"/>
<name>A0A2Z6MFQ2_TRISU</name>
<dbReference type="OrthoDB" id="1435568at2759"/>
<feature type="domain" description="Disease resistance protein At4g27190-like leucine-rich repeats" evidence="2">
    <location>
        <begin position="305"/>
        <end position="424"/>
    </location>
</feature>
<dbReference type="Gene3D" id="3.80.10.10">
    <property type="entry name" value="Ribonuclease Inhibitor"/>
    <property type="match status" value="2"/>
</dbReference>
<organism evidence="3 4">
    <name type="scientific">Trifolium subterraneum</name>
    <name type="common">Subterranean clover</name>
    <dbReference type="NCBI Taxonomy" id="3900"/>
    <lineage>
        <taxon>Eukaryota</taxon>
        <taxon>Viridiplantae</taxon>
        <taxon>Streptophyta</taxon>
        <taxon>Embryophyta</taxon>
        <taxon>Tracheophyta</taxon>
        <taxon>Spermatophyta</taxon>
        <taxon>Magnoliopsida</taxon>
        <taxon>eudicotyledons</taxon>
        <taxon>Gunneridae</taxon>
        <taxon>Pentapetalae</taxon>
        <taxon>rosids</taxon>
        <taxon>fabids</taxon>
        <taxon>Fabales</taxon>
        <taxon>Fabaceae</taxon>
        <taxon>Papilionoideae</taxon>
        <taxon>50 kb inversion clade</taxon>
        <taxon>NPAAA clade</taxon>
        <taxon>Hologalegina</taxon>
        <taxon>IRL clade</taxon>
        <taxon>Trifolieae</taxon>
        <taxon>Trifolium</taxon>
    </lineage>
</organism>
<dbReference type="Pfam" id="PF23247">
    <property type="entry name" value="LRR_RPS2"/>
    <property type="match status" value="2"/>
</dbReference>
<evidence type="ECO:0000259" key="2">
    <source>
        <dbReference type="Pfam" id="PF23247"/>
    </source>
</evidence>
<dbReference type="EMBL" id="DF973237">
    <property type="protein sequence ID" value="GAU21775.1"/>
    <property type="molecule type" value="Genomic_DNA"/>
</dbReference>